<dbReference type="SUPFAM" id="SSF50965">
    <property type="entry name" value="Galactose oxidase, central domain"/>
    <property type="match status" value="1"/>
</dbReference>
<dbReference type="InterPro" id="IPR015915">
    <property type="entry name" value="Kelch-typ_b-propeller"/>
</dbReference>
<organism evidence="2 3">
    <name type="scientific">Tenggerimyces flavus</name>
    <dbReference type="NCBI Taxonomy" id="1708749"/>
    <lineage>
        <taxon>Bacteria</taxon>
        <taxon>Bacillati</taxon>
        <taxon>Actinomycetota</taxon>
        <taxon>Actinomycetes</taxon>
        <taxon>Propionibacteriales</taxon>
        <taxon>Nocardioidaceae</taxon>
        <taxon>Tenggerimyces</taxon>
    </lineage>
</organism>
<gene>
    <name evidence="2" type="ORF">ACFOUW_05165</name>
</gene>
<evidence type="ECO:0000256" key="1">
    <source>
        <dbReference type="SAM" id="SignalP"/>
    </source>
</evidence>
<reference evidence="3" key="1">
    <citation type="journal article" date="2019" name="Int. J. Syst. Evol. Microbiol.">
        <title>The Global Catalogue of Microorganisms (GCM) 10K type strain sequencing project: providing services to taxonomists for standard genome sequencing and annotation.</title>
        <authorList>
            <consortium name="The Broad Institute Genomics Platform"/>
            <consortium name="The Broad Institute Genome Sequencing Center for Infectious Disease"/>
            <person name="Wu L."/>
            <person name="Ma J."/>
        </authorList>
    </citation>
    <scope>NUCLEOTIDE SEQUENCE [LARGE SCALE GENOMIC DNA]</scope>
    <source>
        <strain evidence="3">CGMCC 4.7241</strain>
    </source>
</reference>
<proteinExistence type="predicted"/>
<evidence type="ECO:0000313" key="2">
    <source>
        <dbReference type="EMBL" id="MFC3760217.1"/>
    </source>
</evidence>
<name>A0ABV7Y546_9ACTN</name>
<evidence type="ECO:0000313" key="3">
    <source>
        <dbReference type="Proteomes" id="UP001595699"/>
    </source>
</evidence>
<accession>A0ABV7Y546</accession>
<sequence>MPVVLVILLLCAMGCSSPRSDWDTLAEARVPRTEVAAAAVGERIVVAGGFVAGGSTVATVEVFSTESGEWTAGPDLPVAVNHAMAATVDGTVFVFGGYLDDDSPSTGAYRLSESSWETVAPLPSGRAAGAAAVLDGSVYVFGGIGPGGLAAEMVVYDVAADRWSSAPGPPTRREHLGGAAAGGSLYAVGGRTAFPDGLAAFESYDPTTRRWTSQPPLPTARGGLAATATCAGHLVAAGGEGGLGTFAQVESFDPTTSTWRTLAAMPSPRHGLGLVAVGPTLYTLLGGPDPGLHVAPTTESLTLDNCPA</sequence>
<dbReference type="Pfam" id="PF24681">
    <property type="entry name" value="Kelch_KLHDC2_KLHL20_DRC7"/>
    <property type="match status" value="1"/>
</dbReference>
<keyword evidence="3" id="KW-1185">Reference proteome</keyword>
<dbReference type="InterPro" id="IPR011043">
    <property type="entry name" value="Gal_Oxase/kelch_b-propeller"/>
</dbReference>
<feature type="signal peptide" evidence="1">
    <location>
        <begin position="1"/>
        <end position="21"/>
    </location>
</feature>
<dbReference type="RefSeq" id="WP_205119980.1">
    <property type="nucleotide sequence ID" value="NZ_JAFBCM010000001.1"/>
</dbReference>
<dbReference type="SMART" id="SM00612">
    <property type="entry name" value="Kelch"/>
    <property type="match status" value="5"/>
</dbReference>
<dbReference type="EMBL" id="JBHRZH010000004">
    <property type="protein sequence ID" value="MFC3760217.1"/>
    <property type="molecule type" value="Genomic_DNA"/>
</dbReference>
<dbReference type="Pfam" id="PF01344">
    <property type="entry name" value="Kelch_1"/>
    <property type="match status" value="1"/>
</dbReference>
<dbReference type="PANTHER" id="PTHR45632">
    <property type="entry name" value="LD33804P"/>
    <property type="match status" value="1"/>
</dbReference>
<comment type="caution">
    <text evidence="2">The sequence shown here is derived from an EMBL/GenBank/DDBJ whole genome shotgun (WGS) entry which is preliminary data.</text>
</comment>
<dbReference type="Proteomes" id="UP001595699">
    <property type="component" value="Unassembled WGS sequence"/>
</dbReference>
<dbReference type="Gene3D" id="2.120.10.80">
    <property type="entry name" value="Kelch-type beta propeller"/>
    <property type="match status" value="2"/>
</dbReference>
<dbReference type="InterPro" id="IPR006652">
    <property type="entry name" value="Kelch_1"/>
</dbReference>
<feature type="chain" id="PRO_5047224547" evidence="1">
    <location>
        <begin position="22"/>
        <end position="308"/>
    </location>
</feature>
<protein>
    <submittedName>
        <fullName evidence="2">Kelch repeat-containing protein</fullName>
    </submittedName>
</protein>
<keyword evidence="1" id="KW-0732">Signal</keyword>